<dbReference type="Proteomes" id="UP000004699">
    <property type="component" value="Unassembled WGS sequence"/>
</dbReference>
<proteinExistence type="predicted"/>
<keyword evidence="3" id="KW-1185">Reference proteome</keyword>
<dbReference type="GO" id="GO:0016787">
    <property type="term" value="F:hydrolase activity"/>
    <property type="evidence" value="ECO:0007669"/>
    <property type="project" value="UniProtKB-KW"/>
</dbReference>
<dbReference type="InterPro" id="IPR000120">
    <property type="entry name" value="Amidase"/>
</dbReference>
<dbReference type="HOGENOM" id="CLU_009600_0_3_6"/>
<gene>
    <name evidence="2" type="ORF">NOR51B_466</name>
</gene>
<feature type="domain" description="Amidase" evidence="1">
    <location>
        <begin position="86"/>
        <end position="472"/>
    </location>
</feature>
<accession>B8KT86</accession>
<evidence type="ECO:0000313" key="3">
    <source>
        <dbReference type="Proteomes" id="UP000004699"/>
    </source>
</evidence>
<protein>
    <submittedName>
        <fullName evidence="2">Indoleacetamide hydrolase</fullName>
    </submittedName>
</protein>
<name>B8KT86_9GAMM</name>
<dbReference type="SUPFAM" id="SSF75304">
    <property type="entry name" value="Amidase signature (AS) enzymes"/>
    <property type="match status" value="1"/>
</dbReference>
<keyword evidence="2" id="KW-0378">Hydrolase</keyword>
<dbReference type="Pfam" id="PF01425">
    <property type="entry name" value="Amidase"/>
    <property type="match status" value="1"/>
</dbReference>
<dbReference type="AlphaFoldDB" id="B8KT86"/>
<dbReference type="PROSITE" id="PS00571">
    <property type="entry name" value="AMIDASES"/>
    <property type="match status" value="1"/>
</dbReference>
<dbReference type="EMBL" id="DS999411">
    <property type="protein sequence ID" value="EED34529.1"/>
    <property type="molecule type" value="Genomic_DNA"/>
</dbReference>
<evidence type="ECO:0000259" key="1">
    <source>
        <dbReference type="Pfam" id="PF01425"/>
    </source>
</evidence>
<dbReference type="InterPro" id="IPR036928">
    <property type="entry name" value="AS_sf"/>
</dbReference>
<dbReference type="eggNOG" id="COG0154">
    <property type="taxonomic scope" value="Bacteria"/>
</dbReference>
<evidence type="ECO:0000313" key="2">
    <source>
        <dbReference type="EMBL" id="EED34529.1"/>
    </source>
</evidence>
<dbReference type="PANTHER" id="PTHR11895:SF151">
    <property type="entry name" value="GLUTAMYL-TRNA(GLN) AMIDOTRANSFERASE SUBUNIT A"/>
    <property type="match status" value="1"/>
</dbReference>
<reference evidence="3" key="1">
    <citation type="journal article" date="2013" name="BMC Microbiol.">
        <title>Taxonomy and evolution of bacteriochlorophyll a-containing members of the OM60/NOR5 clade of marine gammaproteobacteria: description of Luminiphilus syltensis gen. nov., sp. nov., reclassification of Haliea rubra as Pseudohaliea rubra gen. nov., comb. nov., and emendation of Chromatocurvus halotolerans.</title>
        <authorList>
            <person name="Spring S."/>
            <person name="Riedel T."/>
            <person name="Sproer C."/>
            <person name="Yan S."/>
            <person name="Harder J."/>
            <person name="Fuchs B.M."/>
        </authorList>
    </citation>
    <scope>NUCLEOTIDE SEQUENCE [LARGE SCALE GENOMIC DNA]</scope>
    <source>
        <strain evidence="3">NOR51-B</strain>
    </source>
</reference>
<organism evidence="2 3">
    <name type="scientific">Luminiphilus syltensis NOR5-1B</name>
    <dbReference type="NCBI Taxonomy" id="565045"/>
    <lineage>
        <taxon>Bacteria</taxon>
        <taxon>Pseudomonadati</taxon>
        <taxon>Pseudomonadota</taxon>
        <taxon>Gammaproteobacteria</taxon>
        <taxon>Cellvibrionales</taxon>
        <taxon>Halieaceae</taxon>
        <taxon>Luminiphilus</taxon>
    </lineage>
</organism>
<dbReference type="InterPro" id="IPR023631">
    <property type="entry name" value="Amidase_dom"/>
</dbReference>
<sequence>MIYYGNQKEFGGMAPKRYLLGIGIALSTCLTVAAPIRLAHSENRDNSQPPVDLPAPPDGTYSVSPFTVNPTANASFITLSEVAPLASGSLEGLRLCIKDNVHVAGLPNTAGTPALANFVPLEHATIIERLLNAGATIVGKNNMHELAYGITSANVAYGHVANARDDTLLPGGSSGGTAVAVALGLADAGIGTDTGGSVRIPAALNGLVGFRPTTGRYPNNGMTLISQTRDTAGPITHDVKTAALLDSVMAGEPLSALESIAPKDLRLGVPESYFYKDLHPEVRQITEDALSRLENAGVTLVRADINNLLELNNAVGFPVVLYETSQLLPGYLSTHGIDLTVSDLINQIADDDVRGVVSQAVEGAISEENYQLALNTQRPKLQAVYRAYFEAHGVSAVIFPTTSLPALPAAGNLETVPTTSGRQPTFQTYIRNTDPASNAGIPGISLPAGETPSGAPVGIELDGPAGTDRRLLAIAAVIEGILKAD</sequence>
<dbReference type="Gene3D" id="3.90.1300.10">
    <property type="entry name" value="Amidase signature (AS) domain"/>
    <property type="match status" value="1"/>
</dbReference>
<dbReference type="PANTHER" id="PTHR11895">
    <property type="entry name" value="TRANSAMIDASE"/>
    <property type="match status" value="1"/>
</dbReference>
<dbReference type="InterPro" id="IPR020556">
    <property type="entry name" value="Amidase_CS"/>
</dbReference>
<dbReference type="STRING" id="565045.NOR51B_466"/>